<dbReference type="InterPro" id="IPR032299">
    <property type="entry name" value="DUF4843"/>
</dbReference>
<comment type="caution">
    <text evidence="1">The sequence shown here is derived from an EMBL/GenBank/DDBJ whole genome shotgun (WGS) entry which is preliminary data.</text>
</comment>
<organism evidence="1 2">
    <name type="scientific">Sphingobacterium faecale</name>
    <dbReference type="NCBI Taxonomy" id="2803775"/>
    <lineage>
        <taxon>Bacteria</taxon>
        <taxon>Pseudomonadati</taxon>
        <taxon>Bacteroidota</taxon>
        <taxon>Sphingobacteriia</taxon>
        <taxon>Sphingobacteriales</taxon>
        <taxon>Sphingobacteriaceae</taxon>
        <taxon>Sphingobacterium</taxon>
    </lineage>
</organism>
<dbReference type="Pfam" id="PF16132">
    <property type="entry name" value="DUF4843"/>
    <property type="match status" value="1"/>
</dbReference>
<dbReference type="EMBL" id="JAERTY010000004">
    <property type="protein sequence ID" value="MBL1409024.1"/>
    <property type="molecule type" value="Genomic_DNA"/>
</dbReference>
<gene>
    <name evidence="1" type="ORF">JKG61_09705</name>
</gene>
<name>A0ABS1R2T6_9SPHI</name>
<sequence>MKNRYYVLTCIMVAVALYGCKENERQLYSEKPAVYFTSFSEQDSLIHSLVAVESREDTVHLAVSLLGHAMPTAQKFKISVDPKYSTAIEGVHYEKLKEEYNVDPNKFRATVPLILIKGDPQLNTGFLKLGLMLTATNDLGVGYPNKLYAKVWFTNELVKPIYWDSFLKIYYGEYSKVKHQKCLDIQGFDFPATMAEIPSSMFGTLMSYGRLVCKYFTDNVVHDENDNRILPWPAF</sequence>
<dbReference type="PROSITE" id="PS51257">
    <property type="entry name" value="PROKAR_LIPOPROTEIN"/>
    <property type="match status" value="1"/>
</dbReference>
<evidence type="ECO:0000313" key="2">
    <source>
        <dbReference type="Proteomes" id="UP000625283"/>
    </source>
</evidence>
<reference evidence="1 2" key="1">
    <citation type="submission" date="2021-01" db="EMBL/GenBank/DDBJ databases">
        <title>C459-1 draft genome sequence.</title>
        <authorList>
            <person name="Zhang X.-F."/>
        </authorList>
    </citation>
    <scope>NUCLEOTIDE SEQUENCE [LARGE SCALE GENOMIC DNA]</scope>
    <source>
        <strain evidence="2">C459-1</strain>
    </source>
</reference>
<accession>A0ABS1R2T6</accession>
<dbReference type="RefSeq" id="WP_202102772.1">
    <property type="nucleotide sequence ID" value="NZ_JAERTY010000004.1"/>
</dbReference>
<protein>
    <submittedName>
        <fullName evidence="1">DUF4843 domain-containing protein</fullName>
    </submittedName>
</protein>
<evidence type="ECO:0000313" key="1">
    <source>
        <dbReference type="EMBL" id="MBL1409024.1"/>
    </source>
</evidence>
<proteinExistence type="predicted"/>
<dbReference type="Proteomes" id="UP000625283">
    <property type="component" value="Unassembled WGS sequence"/>
</dbReference>
<keyword evidence="2" id="KW-1185">Reference proteome</keyword>